<evidence type="ECO:0000256" key="1">
    <source>
        <dbReference type="SAM" id="MobiDB-lite"/>
    </source>
</evidence>
<dbReference type="PANTHER" id="PTHR34415">
    <property type="entry name" value="INTEGRASE CATALYTIC DOMAIN-CONTAINING PROTEIN"/>
    <property type="match status" value="1"/>
</dbReference>
<dbReference type="PANTHER" id="PTHR34415:SF1">
    <property type="entry name" value="INTEGRASE CATALYTIC DOMAIN-CONTAINING PROTEIN"/>
    <property type="match status" value="1"/>
</dbReference>
<feature type="compositionally biased region" description="Basic and acidic residues" evidence="1">
    <location>
        <begin position="1"/>
        <end position="24"/>
    </location>
</feature>
<dbReference type="STRING" id="50429.A0A2B4RPJ6"/>
<evidence type="ECO:0000259" key="2">
    <source>
        <dbReference type="Pfam" id="PF25273"/>
    </source>
</evidence>
<organism evidence="3 4">
    <name type="scientific">Stylophora pistillata</name>
    <name type="common">Smooth cauliflower coral</name>
    <dbReference type="NCBI Taxonomy" id="50429"/>
    <lineage>
        <taxon>Eukaryota</taxon>
        <taxon>Metazoa</taxon>
        <taxon>Cnidaria</taxon>
        <taxon>Anthozoa</taxon>
        <taxon>Hexacorallia</taxon>
        <taxon>Scleractinia</taxon>
        <taxon>Astrocoeniina</taxon>
        <taxon>Pocilloporidae</taxon>
        <taxon>Stylophora</taxon>
    </lineage>
</organism>
<dbReference type="EMBL" id="LSMT01000422">
    <property type="protein sequence ID" value="PFX18248.1"/>
    <property type="molecule type" value="Genomic_DNA"/>
</dbReference>
<dbReference type="OrthoDB" id="5986738at2759"/>
<feature type="compositionally biased region" description="Basic residues" evidence="1">
    <location>
        <begin position="25"/>
        <end position="34"/>
    </location>
</feature>
<feature type="region of interest" description="Disordered" evidence="1">
    <location>
        <begin position="1"/>
        <end position="34"/>
    </location>
</feature>
<sequence length="317" mass="35895">MLEWEGKSQEKEATEKETAEDIRSKAVKRLSSTKKTKRAGVAGTMHYSFDYAQQIHIPSNPMQPGPIYFKTPRKCGIFGVICEAIPRQVNYLIDEAVSVGKGANSTISYVHHYFANHGLGETNVHLHADNCSGQNKNNFFLWYLAWRVINELHQRITYSFLIAGHTKFAPDRGFGIIKKAYKVNFISSIYELAAMVESNSTGVNKAQLVGTHDNTVIVPVYDWASFLGGYFNKLPNIKKYHHFRFSKDEPGRIYCKENRSTAELSFMLLKDPTIVPAPSLPAKINPEGLSNDRKNYLYREIRQFCKHGTEDLVAPAP</sequence>
<evidence type="ECO:0000313" key="4">
    <source>
        <dbReference type="Proteomes" id="UP000225706"/>
    </source>
</evidence>
<dbReference type="AlphaFoldDB" id="A0A2B4RPJ6"/>
<dbReference type="Proteomes" id="UP000225706">
    <property type="component" value="Unassembled WGS sequence"/>
</dbReference>
<keyword evidence="4" id="KW-1185">Reference proteome</keyword>
<accession>A0A2B4RPJ6</accession>
<gene>
    <name evidence="3" type="ORF">AWC38_SpisGene17390</name>
</gene>
<feature type="domain" description="DUF7869" evidence="2">
    <location>
        <begin position="74"/>
        <end position="255"/>
    </location>
</feature>
<comment type="caution">
    <text evidence="3">The sequence shown here is derived from an EMBL/GenBank/DDBJ whole genome shotgun (WGS) entry which is preliminary data.</text>
</comment>
<protein>
    <recommendedName>
        <fullName evidence="2">DUF7869 domain-containing protein</fullName>
    </recommendedName>
</protein>
<dbReference type="InterPro" id="IPR057191">
    <property type="entry name" value="DUF7869"/>
</dbReference>
<name>A0A2B4RPJ6_STYPI</name>
<dbReference type="Pfam" id="PF25273">
    <property type="entry name" value="DUF7869"/>
    <property type="match status" value="1"/>
</dbReference>
<proteinExistence type="predicted"/>
<evidence type="ECO:0000313" key="3">
    <source>
        <dbReference type="EMBL" id="PFX18248.1"/>
    </source>
</evidence>
<reference evidence="4" key="1">
    <citation type="journal article" date="2017" name="bioRxiv">
        <title>Comparative analysis of the genomes of Stylophora pistillata and Acropora digitifera provides evidence for extensive differences between species of corals.</title>
        <authorList>
            <person name="Voolstra C.R."/>
            <person name="Li Y."/>
            <person name="Liew Y.J."/>
            <person name="Baumgarten S."/>
            <person name="Zoccola D."/>
            <person name="Flot J.-F."/>
            <person name="Tambutte S."/>
            <person name="Allemand D."/>
            <person name="Aranda M."/>
        </authorList>
    </citation>
    <scope>NUCLEOTIDE SEQUENCE [LARGE SCALE GENOMIC DNA]</scope>
</reference>